<keyword evidence="8" id="KW-0408">Iron</keyword>
<organism evidence="11 12">
    <name type="scientific">Alicyclobacillus mengziensis</name>
    <dbReference type="NCBI Taxonomy" id="2931921"/>
    <lineage>
        <taxon>Bacteria</taxon>
        <taxon>Bacillati</taxon>
        <taxon>Bacillota</taxon>
        <taxon>Bacilli</taxon>
        <taxon>Bacillales</taxon>
        <taxon>Alicyclobacillaceae</taxon>
        <taxon>Alicyclobacillus</taxon>
    </lineage>
</organism>
<evidence type="ECO:0000256" key="8">
    <source>
        <dbReference type="RuleBase" id="RU000370"/>
    </source>
</evidence>
<comment type="similarity">
    <text evidence="8">Belongs to the heme-copper respiratory oxidase family.</text>
</comment>
<dbReference type="PROSITE" id="PS50855">
    <property type="entry name" value="COX1"/>
    <property type="match status" value="1"/>
</dbReference>
<dbReference type="Gene3D" id="1.20.210.10">
    <property type="entry name" value="Cytochrome c oxidase-like, subunit I domain"/>
    <property type="match status" value="1"/>
</dbReference>
<name>A0A9X7VXF9_9BACL</name>
<feature type="transmembrane region" description="Helical" evidence="9">
    <location>
        <begin position="506"/>
        <end position="524"/>
    </location>
</feature>
<evidence type="ECO:0000256" key="6">
    <source>
        <dbReference type="ARBA" id="ARBA00023136"/>
    </source>
</evidence>
<evidence type="ECO:0000259" key="10">
    <source>
        <dbReference type="PROSITE" id="PS50855"/>
    </source>
</evidence>
<evidence type="ECO:0000256" key="5">
    <source>
        <dbReference type="ARBA" id="ARBA00022989"/>
    </source>
</evidence>
<evidence type="ECO:0000313" key="11">
    <source>
        <dbReference type="EMBL" id="QSO46851.1"/>
    </source>
</evidence>
<dbReference type="GO" id="GO:0004129">
    <property type="term" value="F:cytochrome-c oxidase activity"/>
    <property type="evidence" value="ECO:0007669"/>
    <property type="project" value="InterPro"/>
</dbReference>
<dbReference type="InterPro" id="IPR023615">
    <property type="entry name" value="Cyt_c_Oxase_su1_BS"/>
</dbReference>
<keyword evidence="5 9" id="KW-1133">Transmembrane helix</keyword>
<dbReference type="InterPro" id="IPR036927">
    <property type="entry name" value="Cyt_c_oxase-like_su1_sf"/>
</dbReference>
<feature type="transmembrane region" description="Helical" evidence="9">
    <location>
        <begin position="30"/>
        <end position="48"/>
    </location>
</feature>
<accession>A0A9X7VXF9</accession>
<dbReference type="Proteomes" id="UP000663505">
    <property type="component" value="Chromosome"/>
</dbReference>
<dbReference type="InterPro" id="IPR000883">
    <property type="entry name" value="Cyt_C_Oxase_1"/>
</dbReference>
<keyword evidence="3 8" id="KW-0812">Transmembrane</keyword>
<reference evidence="11 12" key="1">
    <citation type="submission" date="2021-02" db="EMBL/GenBank/DDBJ databases">
        <title>Alicyclobacillus curvatus sp. nov. and Alicyclobacillus mengziensis sp. nov., two acidophilic bacteria isolated from acid mine drainage.</title>
        <authorList>
            <person name="Huang Y."/>
        </authorList>
    </citation>
    <scope>NUCLEOTIDE SEQUENCE [LARGE SCALE GENOMIC DNA]</scope>
    <source>
        <strain evidence="11 12">S30H14</strain>
    </source>
</reference>
<feature type="transmembrane region" description="Helical" evidence="9">
    <location>
        <begin position="361"/>
        <end position="381"/>
    </location>
</feature>
<keyword evidence="6 9" id="KW-0472">Membrane</keyword>
<proteinExistence type="inferred from homology"/>
<feature type="transmembrane region" description="Helical" evidence="9">
    <location>
        <begin position="393"/>
        <end position="419"/>
    </location>
</feature>
<dbReference type="GO" id="GO:0015990">
    <property type="term" value="P:electron transport coupled proton transport"/>
    <property type="evidence" value="ECO:0007669"/>
    <property type="project" value="TreeGrafter"/>
</dbReference>
<feature type="transmembrane region" description="Helical" evidence="9">
    <location>
        <begin position="545"/>
        <end position="568"/>
    </location>
</feature>
<gene>
    <name evidence="11" type="ORF">JZ786_20840</name>
</gene>
<dbReference type="PROSITE" id="PS00077">
    <property type="entry name" value="COX1_CUB"/>
    <property type="match status" value="1"/>
</dbReference>
<keyword evidence="8" id="KW-0479">Metal-binding</keyword>
<dbReference type="PANTHER" id="PTHR10422">
    <property type="entry name" value="CYTOCHROME C OXIDASE SUBUNIT 1"/>
    <property type="match status" value="1"/>
</dbReference>
<evidence type="ECO:0000256" key="4">
    <source>
        <dbReference type="ARBA" id="ARBA00022982"/>
    </source>
</evidence>
<feature type="transmembrane region" description="Helical" evidence="9">
    <location>
        <begin position="199"/>
        <end position="218"/>
    </location>
</feature>
<feature type="transmembrane region" description="Helical" evidence="9">
    <location>
        <begin position="431"/>
        <end position="450"/>
    </location>
</feature>
<protein>
    <submittedName>
        <fullName evidence="11">Cbb3-type cytochrome c oxidase subunit I</fullName>
    </submittedName>
</protein>
<evidence type="ECO:0000256" key="2">
    <source>
        <dbReference type="ARBA" id="ARBA00022660"/>
    </source>
</evidence>
<comment type="function">
    <text evidence="7">Cytochrome c oxidase is the component of the respiratory chain that catalyzes the reduction of oxygen to water. Subunits 1-3 form the functional core of the enzyme complex. CO I is the catalytic subunit of the enzyme. Electrons originating in cytochrome c are transferred via the copper A center of subunit 2 and heme A of subunit 1 to the bimetallic center formed by heme A3 and copper B.</text>
</comment>
<comment type="subcellular location">
    <subcellularLocation>
        <location evidence="1">Membrane</location>
        <topology evidence="1">Multi-pass membrane protein</topology>
    </subcellularLocation>
</comment>
<dbReference type="InterPro" id="IPR023616">
    <property type="entry name" value="Cyt_c_oxase-like_su1_dom"/>
</dbReference>
<dbReference type="GO" id="GO:0016020">
    <property type="term" value="C:membrane"/>
    <property type="evidence" value="ECO:0007669"/>
    <property type="project" value="UniProtKB-SubCell"/>
</dbReference>
<dbReference type="GO" id="GO:0020037">
    <property type="term" value="F:heme binding"/>
    <property type="evidence" value="ECO:0007669"/>
    <property type="project" value="InterPro"/>
</dbReference>
<keyword evidence="4 8" id="KW-0249">Electron transport</keyword>
<dbReference type="Pfam" id="PF00115">
    <property type="entry name" value="COX1"/>
    <property type="match status" value="1"/>
</dbReference>
<dbReference type="RefSeq" id="WP_206656212.1">
    <property type="nucleotide sequence ID" value="NZ_CP071182.1"/>
</dbReference>
<dbReference type="GO" id="GO:0009060">
    <property type="term" value="P:aerobic respiration"/>
    <property type="evidence" value="ECO:0007669"/>
    <property type="project" value="InterPro"/>
</dbReference>
<keyword evidence="12" id="KW-1185">Reference proteome</keyword>
<feature type="transmembrane region" description="Helical" evidence="9">
    <location>
        <begin position="238"/>
        <end position="264"/>
    </location>
</feature>
<feature type="transmembrane region" description="Helical" evidence="9">
    <location>
        <begin position="60"/>
        <end position="83"/>
    </location>
</feature>
<dbReference type="SUPFAM" id="SSF81442">
    <property type="entry name" value="Cytochrome c oxidase subunit I-like"/>
    <property type="match status" value="1"/>
</dbReference>
<dbReference type="GO" id="GO:0022904">
    <property type="term" value="P:respiratory electron transport chain"/>
    <property type="evidence" value="ECO:0007669"/>
    <property type="project" value="TreeGrafter"/>
</dbReference>
<evidence type="ECO:0000256" key="9">
    <source>
        <dbReference type="SAM" id="Phobius"/>
    </source>
</evidence>
<evidence type="ECO:0000256" key="1">
    <source>
        <dbReference type="ARBA" id="ARBA00004141"/>
    </source>
</evidence>
<evidence type="ECO:0000313" key="12">
    <source>
        <dbReference type="Proteomes" id="UP000663505"/>
    </source>
</evidence>
<feature type="transmembrane region" description="Helical" evidence="9">
    <location>
        <begin position="117"/>
        <end position="137"/>
    </location>
</feature>
<evidence type="ECO:0000256" key="7">
    <source>
        <dbReference type="ARBA" id="ARBA00025218"/>
    </source>
</evidence>
<evidence type="ECO:0000256" key="3">
    <source>
        <dbReference type="ARBA" id="ARBA00022692"/>
    </source>
</evidence>
<sequence>MSVTPGNSPLPATGELPIVPRRRMSPPMRGVIWAAVGFLLLNSIVSGIDPNVTHSYVNQVSVVFGWMGAMIGWLFGIGGWEAVVRPAFGFPLKWKETVGWRRYFEYSIDHKVIGIQYMVSSGLGFLIAGIAAMMMRLQLMSDHMWLFQYSKGYLTTVGIHGTIMMFSVGTVFMVGGLGNYLIPMMVGSNSSAFPRLSGISVWMVPAGILTVAFSPLLGDWTTGWRGYQPLASQDGNGIIFYYLGVFILLLSSLIVALNLVATIVFRRAPGLTWNRLPMYAWGMLAVSFLNLIWIPEIMMTFILALLAHIVPLPLFTAVGDPMVYLQMFWLFGHPEVYIVVVPALALWMEILPVLSKKTLFARQWGVIGLVFVMLLSGMVWAHHLFPTQQNATILPFSFFTEMISIPTGFAFMVSIGTLWKSKLTLNTPSLLVLMSMFNFLIGGLTGVFVADPMINMQLHDTFFVVGHFHYTIIGGMVFSSFAAMYYYLPKFSGRTYNDKWGQVGAYWMFIAFNATFFQFFIVGLRGMNRWVPVYPHYLMWQNFEISICAFLLGFGFLYNIGYIIWSWVKGPAAENNPWKAKTLEWYTPSPAVGTNFEKTPQVVNGFYDYSDGAGEPVVFQG</sequence>
<keyword evidence="8" id="KW-0349">Heme</keyword>
<keyword evidence="8" id="KW-0813">Transport</keyword>
<dbReference type="KEGG" id="afx:JZ786_20840"/>
<dbReference type="AlphaFoldDB" id="A0A9X7VXF9"/>
<feature type="transmembrane region" description="Helical" evidence="9">
    <location>
        <begin position="462"/>
        <end position="486"/>
    </location>
</feature>
<feature type="domain" description="Cytochrome oxidase subunit I profile" evidence="10">
    <location>
        <begin position="94"/>
        <end position="603"/>
    </location>
</feature>
<dbReference type="PANTHER" id="PTHR10422:SF18">
    <property type="entry name" value="CYTOCHROME C OXIDASE SUBUNIT 1"/>
    <property type="match status" value="1"/>
</dbReference>
<feature type="transmembrane region" description="Helical" evidence="9">
    <location>
        <begin position="336"/>
        <end position="355"/>
    </location>
</feature>
<keyword evidence="2 8" id="KW-0679">Respiratory chain</keyword>
<dbReference type="PRINTS" id="PR01165">
    <property type="entry name" value="CYCOXIDASEI"/>
</dbReference>
<feature type="transmembrane region" description="Helical" evidence="9">
    <location>
        <begin position="157"/>
        <end position="178"/>
    </location>
</feature>
<dbReference type="EMBL" id="CP071182">
    <property type="protein sequence ID" value="QSO46851.1"/>
    <property type="molecule type" value="Genomic_DNA"/>
</dbReference>